<dbReference type="AlphaFoldDB" id="A0A2N3KVJ4"/>
<comment type="caution">
    <text evidence="2">The sequence shown here is derived from an EMBL/GenBank/DDBJ whole genome shotgun (WGS) entry which is preliminary data.</text>
</comment>
<keyword evidence="1" id="KW-0472">Membrane</keyword>
<keyword evidence="1" id="KW-0812">Transmembrane</keyword>
<gene>
    <name evidence="2" type="ORF">COO20_07240</name>
</gene>
<feature type="transmembrane region" description="Helical" evidence="1">
    <location>
        <begin position="128"/>
        <end position="148"/>
    </location>
</feature>
<protein>
    <recommendedName>
        <fullName evidence="4">VanZ-like domain-containing protein</fullName>
    </recommendedName>
</protein>
<sequence>MSDNSAHSSDQILRETDLTADNTNAPKSGFMAGLKGLLFRFRIPLLLLWVLGLVAIGYAGIERRFAVPDKNNLDKFVHVGVFAAMAFWPIMVCGRRKISMFLVFIVVLGAPGLELMQAHFGNGRIASLADMTASLCGVALGAVIAWFARRIG</sequence>
<dbReference type="OrthoDB" id="7359509at2"/>
<feature type="transmembrane region" description="Helical" evidence="1">
    <location>
        <begin position="41"/>
        <end position="61"/>
    </location>
</feature>
<name>A0A2N3KVJ4_9PROT</name>
<feature type="transmembrane region" description="Helical" evidence="1">
    <location>
        <begin position="98"/>
        <end position="116"/>
    </location>
</feature>
<evidence type="ECO:0000313" key="2">
    <source>
        <dbReference type="EMBL" id="PKR54547.1"/>
    </source>
</evidence>
<dbReference type="Proteomes" id="UP000233597">
    <property type="component" value="Unassembled WGS sequence"/>
</dbReference>
<evidence type="ECO:0000313" key="3">
    <source>
        <dbReference type="Proteomes" id="UP000233597"/>
    </source>
</evidence>
<organism evidence="2 3">
    <name type="scientific">Thalassospira marina</name>
    <dbReference type="NCBI Taxonomy" id="2048283"/>
    <lineage>
        <taxon>Bacteria</taxon>
        <taxon>Pseudomonadati</taxon>
        <taxon>Pseudomonadota</taxon>
        <taxon>Alphaproteobacteria</taxon>
        <taxon>Rhodospirillales</taxon>
        <taxon>Thalassospiraceae</taxon>
        <taxon>Thalassospira</taxon>
    </lineage>
</organism>
<dbReference type="RefSeq" id="WP_101265067.1">
    <property type="nucleotide sequence ID" value="NZ_NWTK01000004.1"/>
</dbReference>
<evidence type="ECO:0000256" key="1">
    <source>
        <dbReference type="SAM" id="Phobius"/>
    </source>
</evidence>
<proteinExistence type="predicted"/>
<reference evidence="2 3" key="1">
    <citation type="submission" date="2017-09" db="EMBL/GenBank/DDBJ databases">
        <title>Biodiversity and function of Thalassospira species in the particle-attached aromatic-hydrocarbon-degrading consortia from the surface seawater of the South China Sea.</title>
        <authorList>
            <person name="Dong C."/>
            <person name="Liu R."/>
            <person name="Shao Z."/>
        </authorList>
    </citation>
    <scope>NUCLEOTIDE SEQUENCE [LARGE SCALE GENOMIC DNA]</scope>
    <source>
        <strain evidence="2 3">CSC1P2</strain>
    </source>
</reference>
<feature type="transmembrane region" description="Helical" evidence="1">
    <location>
        <begin position="73"/>
        <end position="92"/>
    </location>
</feature>
<accession>A0A2N3KVJ4</accession>
<evidence type="ECO:0008006" key="4">
    <source>
        <dbReference type="Google" id="ProtNLM"/>
    </source>
</evidence>
<dbReference type="EMBL" id="NWTK01000004">
    <property type="protein sequence ID" value="PKR54547.1"/>
    <property type="molecule type" value="Genomic_DNA"/>
</dbReference>
<keyword evidence="1" id="KW-1133">Transmembrane helix</keyword>